<accession>C3XI16</accession>
<evidence type="ECO:0000313" key="2">
    <source>
        <dbReference type="Proteomes" id="UP000005085"/>
    </source>
</evidence>
<evidence type="ECO:0000313" key="1">
    <source>
        <dbReference type="EMBL" id="EEO24655.2"/>
    </source>
</evidence>
<keyword evidence="2" id="KW-1185">Reference proteome</keyword>
<dbReference type="AlphaFoldDB" id="C3XI16"/>
<feature type="non-terminal residue" evidence="1">
    <location>
        <position position="1"/>
    </location>
</feature>
<name>C3XI16_9HELI</name>
<dbReference type="EMBL" id="ACDN02000071">
    <property type="protein sequence ID" value="EEO24655.2"/>
    <property type="molecule type" value="Genomic_DNA"/>
</dbReference>
<sequence>HATTNSTNSSLALYTPKEALPIHITAQCFNHKNEPLANKEIYVYSPNFYSFVDRARSDENGFIEFNNACVSSNMTNSDLYFVLNRCGLDEEQKDFHIKISPSKTIQPKDKQVGELLEQRLSFEKNIPKAITLNDNIKPNIKVNAIEYIPQEYNHDSFNSPLLLEHHLIESITLQAHYVLKDSHKKNIQGDEQSLLKESIQRHKHKTKWGYIVFDKEEDIEQTLKQLNKTQPLIYSKRFKELENIKGEIVNIPFKEEWENKQIRFFAYLWRANRDVGIDVHYQATIPDNVIRIETLDESDEFIEIVLPPTLQIDDPPLEDMSAMFIPALRGIGSAIKGVKGVTELSRSLTREEVLEVVGRLPKGLKSNGEINERIYLVKSKKELDELWEKLTKNAKELEAQIDKRHGKPIYRRQLDDGTNINYRVDSKTGGETIDINSRNPKVNVKIHIDKGM</sequence>
<dbReference type="HOGENOM" id="CLU_604874_0_0_7"/>
<protein>
    <submittedName>
        <fullName evidence="1">Uncharacterized protein</fullName>
    </submittedName>
</protein>
<organism evidence="1 2">
    <name type="scientific">Helicobacter bilis ATCC 43879</name>
    <dbReference type="NCBI Taxonomy" id="613026"/>
    <lineage>
        <taxon>Bacteria</taxon>
        <taxon>Pseudomonadati</taxon>
        <taxon>Campylobacterota</taxon>
        <taxon>Epsilonproteobacteria</taxon>
        <taxon>Campylobacterales</taxon>
        <taxon>Helicobacteraceae</taxon>
        <taxon>Helicobacter</taxon>
    </lineage>
</organism>
<gene>
    <name evidence="1" type="ORF">HRAG_01712</name>
</gene>
<proteinExistence type="predicted"/>
<comment type="caution">
    <text evidence="1">The sequence shown here is derived from an EMBL/GenBank/DDBJ whole genome shotgun (WGS) entry which is preliminary data.</text>
</comment>
<dbReference type="Proteomes" id="UP000005085">
    <property type="component" value="Unassembled WGS sequence"/>
</dbReference>
<reference evidence="1 2" key="1">
    <citation type="journal article" date="2014" name="Genome Announc.">
        <title>Draft genome sequences of six enterohepatic helicobacter species isolated from humans and one from rhesus macaques.</title>
        <authorList>
            <person name="Shen Z."/>
            <person name="Sheh A."/>
            <person name="Young S.K."/>
            <person name="Abouelliel A."/>
            <person name="Ward D.V."/>
            <person name="Earl A.M."/>
            <person name="Fox J.G."/>
        </authorList>
    </citation>
    <scope>NUCLEOTIDE SEQUENCE [LARGE SCALE GENOMIC DNA]</scope>
    <source>
        <strain evidence="1 2">ATCC 43879</strain>
    </source>
</reference>